<evidence type="ECO:0000313" key="4">
    <source>
        <dbReference type="Proteomes" id="UP000273982"/>
    </source>
</evidence>
<dbReference type="GO" id="GO:0016757">
    <property type="term" value="F:glycosyltransferase activity"/>
    <property type="evidence" value="ECO:0007669"/>
    <property type="project" value="InterPro"/>
</dbReference>
<dbReference type="Gene3D" id="3.40.50.2000">
    <property type="entry name" value="Glycogen Phosphorylase B"/>
    <property type="match status" value="1"/>
</dbReference>
<feature type="domain" description="Glycosyl transferase family 1" evidence="2">
    <location>
        <begin position="261"/>
        <end position="382"/>
    </location>
</feature>
<proteinExistence type="predicted"/>
<dbReference type="CDD" id="cd03809">
    <property type="entry name" value="GT4_MtfB-like"/>
    <property type="match status" value="1"/>
</dbReference>
<dbReference type="EMBL" id="CP034086">
    <property type="protein sequence ID" value="AZG78626.1"/>
    <property type="molecule type" value="Genomic_DNA"/>
</dbReference>
<evidence type="ECO:0000259" key="2">
    <source>
        <dbReference type="Pfam" id="PF00534"/>
    </source>
</evidence>
<keyword evidence="1 3" id="KW-0808">Transferase</keyword>
<gene>
    <name evidence="3" type="ORF">EHO51_12815</name>
</gene>
<accession>A0A3G8M9M2</accession>
<dbReference type="PANTHER" id="PTHR46401:SF2">
    <property type="entry name" value="GLYCOSYLTRANSFERASE WBBK-RELATED"/>
    <property type="match status" value="1"/>
</dbReference>
<evidence type="ECO:0000313" key="3">
    <source>
        <dbReference type="EMBL" id="AZG78626.1"/>
    </source>
</evidence>
<dbReference type="Pfam" id="PF00534">
    <property type="entry name" value="Glycos_transf_1"/>
    <property type="match status" value="1"/>
</dbReference>
<sequence length="439" mass="47894">MPQLTSTATDAARSIVIYDVTRIVTRALNAAPNGIDRVDFALARHFLARSAGERGALICTAIGPRLADPDSALETIEGVESLWREDGDAGEDEVYRAVVAALLSNGSTRASMTRVKRSPNLSFLERNWQAMRRWAPYLGRPTGEAPRGAIYFNVTQFLIDRSWYLRWLTARPDVKPVFFVHDLLPIEAPEFFRAREAMLHPRRMSNVCRYGAGVVVGSQAVAERLRQFAAECGRPELPICVARLPVSPVFSSRAEPPAALDGVNYFVVCGTIEPRKNLMTLLNVWRALARDTAPPKLVIVGKRGWLSAAVIEMLERSAALRPHVIEAGGLSTPGLRSLLAGARALLMPSFAEGFGLPVAEALAAGTPVIASDIEAFREVGGDAIDYVDPLDGLGWLQAVRDYSTPQSPRRHAALARISRGGADDPNVFFAKIDEFIAQL</sequence>
<name>A0A3G8M9M2_9HYPH</name>
<organism evidence="3 4">
    <name type="scientific">Methylocystis rosea</name>
    <dbReference type="NCBI Taxonomy" id="173366"/>
    <lineage>
        <taxon>Bacteria</taxon>
        <taxon>Pseudomonadati</taxon>
        <taxon>Pseudomonadota</taxon>
        <taxon>Alphaproteobacteria</taxon>
        <taxon>Hyphomicrobiales</taxon>
        <taxon>Methylocystaceae</taxon>
        <taxon>Methylocystis</taxon>
    </lineage>
</organism>
<reference evidence="3 4" key="1">
    <citation type="submission" date="2018-11" db="EMBL/GenBank/DDBJ databases">
        <title>Genome squencing of methanotrophic bacteria isolated from alkaline groundwater in Korea.</title>
        <authorList>
            <person name="Nguyen L.N."/>
        </authorList>
    </citation>
    <scope>NUCLEOTIDE SEQUENCE [LARGE SCALE GENOMIC DNA]</scope>
    <source>
        <strain evidence="3 4">GW6</strain>
    </source>
</reference>
<dbReference type="AlphaFoldDB" id="A0A3G8M9M2"/>
<dbReference type="KEGG" id="mros:EHO51_12815"/>
<dbReference type="SUPFAM" id="SSF53756">
    <property type="entry name" value="UDP-Glycosyltransferase/glycogen phosphorylase"/>
    <property type="match status" value="1"/>
</dbReference>
<dbReference type="InterPro" id="IPR001296">
    <property type="entry name" value="Glyco_trans_1"/>
</dbReference>
<protein>
    <submittedName>
        <fullName evidence="3">Glycosyltransferase family 1 protein</fullName>
    </submittedName>
</protein>
<dbReference type="Proteomes" id="UP000273982">
    <property type="component" value="Chromosome"/>
</dbReference>
<evidence type="ECO:0000256" key="1">
    <source>
        <dbReference type="ARBA" id="ARBA00022679"/>
    </source>
</evidence>
<dbReference type="PANTHER" id="PTHR46401">
    <property type="entry name" value="GLYCOSYLTRANSFERASE WBBK-RELATED"/>
    <property type="match status" value="1"/>
</dbReference>